<keyword evidence="6" id="KW-1185">Reference proteome</keyword>
<evidence type="ECO:0000256" key="2">
    <source>
        <dbReference type="ARBA" id="ARBA00022801"/>
    </source>
</evidence>
<accession>A0ABT9XJF0</accession>
<dbReference type="EMBL" id="JAUSTP010000016">
    <property type="protein sequence ID" value="MDQ0190250.1"/>
    <property type="molecule type" value="Genomic_DNA"/>
</dbReference>
<dbReference type="Gene3D" id="3.40.50.1820">
    <property type="entry name" value="alpha/beta hydrolase"/>
    <property type="match status" value="1"/>
</dbReference>
<organism evidence="5 6">
    <name type="scientific">Alicyclobacillus cycloheptanicus</name>
    <dbReference type="NCBI Taxonomy" id="1457"/>
    <lineage>
        <taxon>Bacteria</taxon>
        <taxon>Bacillati</taxon>
        <taxon>Bacillota</taxon>
        <taxon>Bacilli</taxon>
        <taxon>Bacillales</taxon>
        <taxon>Alicyclobacillaceae</taxon>
        <taxon>Alicyclobacillus</taxon>
    </lineage>
</organism>
<gene>
    <name evidence="5" type="ORF">J2S03_002114</name>
</gene>
<evidence type="ECO:0000259" key="4">
    <source>
        <dbReference type="Pfam" id="PF07859"/>
    </source>
</evidence>
<sequence length="306" mass="33392">MPVDPQAQLILDQLKHMPQIGPDTKPTKVRQTYARLPLPEEPVHAIVNRTIPGPAGDIPVRIYTPSDQTPLPALVYYHGGGWVIGDLDSHDDLCRFLANQTGCSVISVDYRLAPEHKFPAAVDDAFAALQWVHAHAEDIAIDRDRIAVAGDSAGGNLAAVVSILARDAGGPIPAAQVLIYPATAAHETFPSRLQFGEGFLLTESSMRWFAGHYLNDAAELTDFRVSPLVADNLQHLPPAFIITGEYDPLRDEGEAYAARLKEAGVPVTCNRYDGMIHDFVRLLRVIQKGRSAAQDAADFLKQVFFA</sequence>
<dbReference type="InterPro" id="IPR013094">
    <property type="entry name" value="AB_hydrolase_3"/>
</dbReference>
<evidence type="ECO:0000313" key="5">
    <source>
        <dbReference type="EMBL" id="MDQ0190250.1"/>
    </source>
</evidence>
<comment type="caution">
    <text evidence="5">The sequence shown here is derived from an EMBL/GenBank/DDBJ whole genome shotgun (WGS) entry which is preliminary data.</text>
</comment>
<proteinExistence type="inferred from homology"/>
<dbReference type="Pfam" id="PF07859">
    <property type="entry name" value="Abhydrolase_3"/>
    <property type="match status" value="1"/>
</dbReference>
<dbReference type="RefSeq" id="WP_307016296.1">
    <property type="nucleotide sequence ID" value="NZ_JAUANV010000017.1"/>
</dbReference>
<dbReference type="Proteomes" id="UP001232973">
    <property type="component" value="Unassembled WGS sequence"/>
</dbReference>
<evidence type="ECO:0000256" key="3">
    <source>
        <dbReference type="PROSITE-ProRule" id="PRU10038"/>
    </source>
</evidence>
<evidence type="ECO:0000256" key="1">
    <source>
        <dbReference type="ARBA" id="ARBA00010515"/>
    </source>
</evidence>
<dbReference type="PANTHER" id="PTHR48081">
    <property type="entry name" value="AB HYDROLASE SUPERFAMILY PROTEIN C4A8.06C"/>
    <property type="match status" value="1"/>
</dbReference>
<name>A0ABT9XJF0_9BACL</name>
<dbReference type="GO" id="GO:0016787">
    <property type="term" value="F:hydrolase activity"/>
    <property type="evidence" value="ECO:0007669"/>
    <property type="project" value="UniProtKB-KW"/>
</dbReference>
<feature type="active site" evidence="3">
    <location>
        <position position="152"/>
    </location>
</feature>
<dbReference type="PROSITE" id="PS01174">
    <property type="entry name" value="LIPASE_GDXG_SER"/>
    <property type="match status" value="1"/>
</dbReference>
<dbReference type="InterPro" id="IPR033140">
    <property type="entry name" value="Lipase_GDXG_put_SER_AS"/>
</dbReference>
<evidence type="ECO:0000313" key="6">
    <source>
        <dbReference type="Proteomes" id="UP001232973"/>
    </source>
</evidence>
<comment type="similarity">
    <text evidence="1">Belongs to the 'GDXG' lipolytic enzyme family.</text>
</comment>
<protein>
    <submittedName>
        <fullName evidence="5">Acetyl esterase</fullName>
        <ecNumber evidence="5">3.1.1.-</ecNumber>
    </submittedName>
</protein>
<reference evidence="5 6" key="1">
    <citation type="submission" date="2023-07" db="EMBL/GenBank/DDBJ databases">
        <title>Genomic Encyclopedia of Type Strains, Phase IV (KMG-IV): sequencing the most valuable type-strain genomes for metagenomic binning, comparative biology and taxonomic classification.</title>
        <authorList>
            <person name="Goeker M."/>
        </authorList>
    </citation>
    <scope>NUCLEOTIDE SEQUENCE [LARGE SCALE GENOMIC DNA]</scope>
    <source>
        <strain evidence="5 6">DSM 4006</strain>
    </source>
</reference>
<dbReference type="SUPFAM" id="SSF53474">
    <property type="entry name" value="alpha/beta-Hydrolases"/>
    <property type="match status" value="1"/>
</dbReference>
<dbReference type="InterPro" id="IPR050300">
    <property type="entry name" value="GDXG_lipolytic_enzyme"/>
</dbReference>
<keyword evidence="2 5" id="KW-0378">Hydrolase</keyword>
<feature type="domain" description="Alpha/beta hydrolase fold-3" evidence="4">
    <location>
        <begin position="74"/>
        <end position="280"/>
    </location>
</feature>
<dbReference type="InterPro" id="IPR029058">
    <property type="entry name" value="AB_hydrolase_fold"/>
</dbReference>
<dbReference type="EC" id="3.1.1.-" evidence="5"/>
<dbReference type="PANTHER" id="PTHR48081:SF8">
    <property type="entry name" value="ALPHA_BETA HYDROLASE FOLD-3 DOMAIN-CONTAINING PROTEIN-RELATED"/>
    <property type="match status" value="1"/>
</dbReference>